<comment type="caution">
    <text evidence="2">The sequence shown here is derived from an EMBL/GenBank/DDBJ whole genome shotgun (WGS) entry which is preliminary data.</text>
</comment>
<dbReference type="STRING" id="1817867.A3F83_03915"/>
<name>A0A1F5YNC2_9BACT</name>
<sequence length="194" mass="21199">MIAGIILAAGKSERMGSPKALLPFEGSTFLGHLYALLKKSPLEPVRVVLGAHESRIRMQVELQGGDVVLNPDYEKGMLSSVQAALISLEQAKPEAAILFPVDHPNISPALIDRVIEAYRAGEGEIIIPLKDSRRGHPVLFAASLFDELRSAPPDIGARHVVRSHPERVYELQTTEPGVLQDIDTPEDYRRLAGL</sequence>
<protein>
    <recommendedName>
        <fullName evidence="1">MobA-like NTP transferase domain-containing protein</fullName>
    </recommendedName>
</protein>
<dbReference type="GO" id="GO:0016779">
    <property type="term" value="F:nucleotidyltransferase activity"/>
    <property type="evidence" value="ECO:0007669"/>
    <property type="project" value="UniProtKB-ARBA"/>
</dbReference>
<dbReference type="Pfam" id="PF12804">
    <property type="entry name" value="NTP_transf_3"/>
    <property type="match status" value="1"/>
</dbReference>
<evidence type="ECO:0000313" key="2">
    <source>
        <dbReference type="EMBL" id="OGG01594.1"/>
    </source>
</evidence>
<evidence type="ECO:0000313" key="3">
    <source>
        <dbReference type="Proteomes" id="UP000179129"/>
    </source>
</evidence>
<dbReference type="PANTHER" id="PTHR43777">
    <property type="entry name" value="MOLYBDENUM COFACTOR CYTIDYLYLTRANSFERASE"/>
    <property type="match status" value="1"/>
</dbReference>
<proteinExistence type="predicted"/>
<evidence type="ECO:0000259" key="1">
    <source>
        <dbReference type="Pfam" id="PF12804"/>
    </source>
</evidence>
<dbReference type="PANTHER" id="PTHR43777:SF1">
    <property type="entry name" value="MOLYBDENUM COFACTOR CYTIDYLYLTRANSFERASE"/>
    <property type="match status" value="1"/>
</dbReference>
<feature type="domain" description="MobA-like NTP transferase" evidence="1">
    <location>
        <begin position="4"/>
        <end position="166"/>
    </location>
</feature>
<dbReference type="SUPFAM" id="SSF53448">
    <property type="entry name" value="Nucleotide-diphospho-sugar transferases"/>
    <property type="match status" value="1"/>
</dbReference>
<accession>A0A1F5YNC2</accession>
<dbReference type="EMBL" id="MFIX01000205">
    <property type="protein sequence ID" value="OGG01594.1"/>
    <property type="molecule type" value="Genomic_DNA"/>
</dbReference>
<organism evidence="2 3">
    <name type="scientific">Candidatus Glassbacteria bacterium RIFCSPLOWO2_12_FULL_58_11</name>
    <dbReference type="NCBI Taxonomy" id="1817867"/>
    <lineage>
        <taxon>Bacteria</taxon>
        <taxon>Candidatus Glassiibacteriota</taxon>
    </lineage>
</organism>
<reference evidence="2 3" key="1">
    <citation type="journal article" date="2016" name="Nat. Commun.">
        <title>Thousands of microbial genomes shed light on interconnected biogeochemical processes in an aquifer system.</title>
        <authorList>
            <person name="Anantharaman K."/>
            <person name="Brown C.T."/>
            <person name="Hug L.A."/>
            <person name="Sharon I."/>
            <person name="Castelle C.J."/>
            <person name="Probst A.J."/>
            <person name="Thomas B.C."/>
            <person name="Singh A."/>
            <person name="Wilkins M.J."/>
            <person name="Karaoz U."/>
            <person name="Brodie E.L."/>
            <person name="Williams K.H."/>
            <person name="Hubbard S.S."/>
            <person name="Banfield J.F."/>
        </authorList>
    </citation>
    <scope>NUCLEOTIDE SEQUENCE [LARGE SCALE GENOMIC DNA]</scope>
</reference>
<dbReference type="Proteomes" id="UP000179129">
    <property type="component" value="Unassembled WGS sequence"/>
</dbReference>
<dbReference type="Gene3D" id="3.90.550.10">
    <property type="entry name" value="Spore Coat Polysaccharide Biosynthesis Protein SpsA, Chain A"/>
    <property type="match status" value="1"/>
</dbReference>
<gene>
    <name evidence="2" type="ORF">A3F83_03915</name>
</gene>
<dbReference type="CDD" id="cd04182">
    <property type="entry name" value="GT_2_like_f"/>
    <property type="match status" value="1"/>
</dbReference>
<dbReference type="InterPro" id="IPR025877">
    <property type="entry name" value="MobA-like_NTP_Trfase"/>
</dbReference>
<dbReference type="AlphaFoldDB" id="A0A1F5YNC2"/>
<dbReference type="InterPro" id="IPR029044">
    <property type="entry name" value="Nucleotide-diphossugar_trans"/>
</dbReference>